<dbReference type="PRINTS" id="PR00237">
    <property type="entry name" value="GPCRRHODOPSN"/>
</dbReference>
<feature type="transmembrane region" description="Helical" evidence="9">
    <location>
        <begin position="285"/>
        <end position="303"/>
    </location>
</feature>
<protein>
    <recommendedName>
        <fullName evidence="10">G-protein coupled receptors family 1 profile domain-containing protein</fullName>
    </recommendedName>
</protein>
<evidence type="ECO:0000259" key="10">
    <source>
        <dbReference type="PROSITE" id="PS50262"/>
    </source>
</evidence>
<evidence type="ECO:0000256" key="6">
    <source>
        <dbReference type="ARBA" id="ARBA00023136"/>
    </source>
</evidence>
<dbReference type="PROSITE" id="PS50262">
    <property type="entry name" value="G_PROTEIN_RECEP_F1_2"/>
    <property type="match status" value="1"/>
</dbReference>
<dbReference type="Pfam" id="PF00001">
    <property type="entry name" value="7tm_1"/>
    <property type="match status" value="1"/>
</dbReference>
<feature type="transmembrane region" description="Helical" evidence="9">
    <location>
        <begin position="62"/>
        <end position="82"/>
    </location>
</feature>
<comment type="subcellular location">
    <subcellularLocation>
        <location evidence="1">Cell membrane</location>
        <topology evidence="1">Multi-pass membrane protein</topology>
    </subcellularLocation>
</comment>
<keyword evidence="8" id="KW-0807">Transducer</keyword>
<gene>
    <name evidence="11" type="ORF">PMEA_00012833</name>
</gene>
<feature type="transmembrane region" description="Helical" evidence="9">
    <location>
        <begin position="25"/>
        <end position="50"/>
    </location>
</feature>
<evidence type="ECO:0000256" key="9">
    <source>
        <dbReference type="SAM" id="Phobius"/>
    </source>
</evidence>
<accession>A0AAU9WUY2</accession>
<evidence type="ECO:0000313" key="11">
    <source>
        <dbReference type="EMBL" id="CAH3126559.1"/>
    </source>
</evidence>
<evidence type="ECO:0000256" key="1">
    <source>
        <dbReference type="ARBA" id="ARBA00004651"/>
    </source>
</evidence>
<evidence type="ECO:0000256" key="4">
    <source>
        <dbReference type="ARBA" id="ARBA00022989"/>
    </source>
</evidence>
<evidence type="ECO:0000256" key="7">
    <source>
        <dbReference type="ARBA" id="ARBA00023170"/>
    </source>
</evidence>
<keyword evidence="6 9" id="KW-0472">Membrane</keyword>
<dbReference type="EMBL" id="CALNXJ010000022">
    <property type="protein sequence ID" value="CAH3126559.1"/>
    <property type="molecule type" value="Genomic_DNA"/>
</dbReference>
<dbReference type="CDD" id="cd00637">
    <property type="entry name" value="7tm_classA_rhodopsin-like"/>
    <property type="match status" value="1"/>
</dbReference>
<feature type="transmembrane region" description="Helical" evidence="9">
    <location>
        <begin position="144"/>
        <end position="164"/>
    </location>
</feature>
<dbReference type="SUPFAM" id="SSF81321">
    <property type="entry name" value="Family A G protein-coupled receptor-like"/>
    <property type="match status" value="1"/>
</dbReference>
<reference evidence="11 12" key="1">
    <citation type="submission" date="2022-05" db="EMBL/GenBank/DDBJ databases">
        <authorList>
            <consortium name="Genoscope - CEA"/>
            <person name="William W."/>
        </authorList>
    </citation>
    <scope>NUCLEOTIDE SEQUENCE [LARGE SCALE GENOMIC DNA]</scope>
</reference>
<feature type="transmembrane region" description="Helical" evidence="9">
    <location>
        <begin position="244"/>
        <end position="270"/>
    </location>
</feature>
<keyword evidence="12" id="KW-1185">Reference proteome</keyword>
<feature type="domain" description="G-protein coupled receptors family 1 profile" evidence="10">
    <location>
        <begin position="41"/>
        <end position="301"/>
    </location>
</feature>
<dbReference type="Gene3D" id="1.20.1070.10">
    <property type="entry name" value="Rhodopsin 7-helix transmembrane proteins"/>
    <property type="match status" value="1"/>
</dbReference>
<evidence type="ECO:0000256" key="8">
    <source>
        <dbReference type="ARBA" id="ARBA00023224"/>
    </source>
</evidence>
<dbReference type="PANTHER" id="PTHR22752">
    <property type="entry name" value="G PROTEIN-COUPLED RECEPTOR"/>
    <property type="match status" value="1"/>
</dbReference>
<dbReference type="InterPro" id="IPR000276">
    <property type="entry name" value="GPCR_Rhodpsn"/>
</dbReference>
<feature type="transmembrane region" description="Helical" evidence="9">
    <location>
        <begin position="102"/>
        <end position="124"/>
    </location>
</feature>
<sequence>MSNDPTNSTHGNTTTVFIYELEEGILQAVFLFVIVISGVFGNLYICSVIYKNKNLRNPTFIFLVNLAVANIGALTLCSPFALINSIQRRFTMQQHWCLINGFLNNFFFCISIFTLSLIAGQNYFSIVKQPSCEWLQITKNRAKFHLLAMWGLCFAFSFLSLGPFENWSYVVFNPTTAHCGIAFPNSLADKLKLSLLALVAFIVPICGMSFAYCRIFFKVSSHEGKMNQNAERQGNQLSVVTKRLAVTLCLMFSTFLICWLPFFILIALAIVSEDVSTLPWYLGRIAYWSGYLNCAMNPSLYCLRSSAFKDVIRRPSSASAEGSVKPLVNRSQRAFSLPAISYNMKRPISKRVGRQSYPNAGLSVSTHDLPTCAEVDVARLRAYSCSSYEIKCKENTQINQQSVEL</sequence>
<feature type="transmembrane region" description="Helical" evidence="9">
    <location>
        <begin position="193"/>
        <end position="217"/>
    </location>
</feature>
<proteinExistence type="predicted"/>
<dbReference type="GO" id="GO:0005886">
    <property type="term" value="C:plasma membrane"/>
    <property type="evidence" value="ECO:0007669"/>
    <property type="project" value="UniProtKB-SubCell"/>
</dbReference>
<evidence type="ECO:0000256" key="3">
    <source>
        <dbReference type="ARBA" id="ARBA00022692"/>
    </source>
</evidence>
<organism evidence="11 12">
    <name type="scientific">Pocillopora meandrina</name>
    <dbReference type="NCBI Taxonomy" id="46732"/>
    <lineage>
        <taxon>Eukaryota</taxon>
        <taxon>Metazoa</taxon>
        <taxon>Cnidaria</taxon>
        <taxon>Anthozoa</taxon>
        <taxon>Hexacorallia</taxon>
        <taxon>Scleractinia</taxon>
        <taxon>Astrocoeniina</taxon>
        <taxon>Pocilloporidae</taxon>
        <taxon>Pocillopora</taxon>
    </lineage>
</organism>
<dbReference type="AlphaFoldDB" id="A0AAU9WUY2"/>
<dbReference type="GO" id="GO:0004930">
    <property type="term" value="F:G protein-coupled receptor activity"/>
    <property type="evidence" value="ECO:0007669"/>
    <property type="project" value="UniProtKB-KW"/>
</dbReference>
<name>A0AAU9WUY2_9CNID</name>
<evidence type="ECO:0000256" key="2">
    <source>
        <dbReference type="ARBA" id="ARBA00022475"/>
    </source>
</evidence>
<evidence type="ECO:0000256" key="5">
    <source>
        <dbReference type="ARBA" id="ARBA00023040"/>
    </source>
</evidence>
<keyword evidence="7" id="KW-0675">Receptor</keyword>
<dbReference type="InterPro" id="IPR017452">
    <property type="entry name" value="GPCR_Rhodpsn_7TM"/>
</dbReference>
<dbReference type="Proteomes" id="UP001159428">
    <property type="component" value="Unassembled WGS sequence"/>
</dbReference>
<comment type="caution">
    <text evidence="11">The sequence shown here is derived from an EMBL/GenBank/DDBJ whole genome shotgun (WGS) entry which is preliminary data.</text>
</comment>
<keyword evidence="3 9" id="KW-0812">Transmembrane</keyword>
<keyword evidence="5" id="KW-0297">G-protein coupled receptor</keyword>
<keyword evidence="2" id="KW-1003">Cell membrane</keyword>
<evidence type="ECO:0000313" key="12">
    <source>
        <dbReference type="Proteomes" id="UP001159428"/>
    </source>
</evidence>
<keyword evidence="4 9" id="KW-1133">Transmembrane helix</keyword>